<evidence type="ECO:0000256" key="1">
    <source>
        <dbReference type="SAM" id="Phobius"/>
    </source>
</evidence>
<feature type="transmembrane region" description="Helical" evidence="1">
    <location>
        <begin position="93"/>
        <end position="126"/>
    </location>
</feature>
<dbReference type="Gene3D" id="1.20.120.1220">
    <property type="match status" value="1"/>
</dbReference>
<dbReference type="Proteomes" id="UP001225906">
    <property type="component" value="Unassembled WGS sequence"/>
</dbReference>
<name>A0ABT9JPF7_9PROT</name>
<proteinExistence type="predicted"/>
<organism evidence="3 4">
    <name type="scientific">Methylophilus aquaticus</name>
    <dbReference type="NCBI Taxonomy" id="1971610"/>
    <lineage>
        <taxon>Bacteria</taxon>
        <taxon>Pseudomonadati</taxon>
        <taxon>Pseudomonadota</taxon>
        <taxon>Betaproteobacteria</taxon>
        <taxon>Nitrosomonadales</taxon>
        <taxon>Methylophilaceae</taxon>
        <taxon>Methylophilus</taxon>
    </lineage>
</organism>
<sequence>MVFSHFVLLLLLGVMLLSVMVAINDYKYRRIPNIYLMYAVAYWMVVFATMFFYLPTVDVAKGLFFSIIGMVLGGAFFIVPYRLKQVGAGDVKLVMVFGLYLSMRGVILTVLLGAMIGGVWALYLAYRQGGLKHMWYNMKFMARSAYLSGFQDMGWDLKSDGSIKMPYGVALSIGAILIALEQFELHWAKIQALGLQ</sequence>
<dbReference type="GO" id="GO:0016787">
    <property type="term" value="F:hydrolase activity"/>
    <property type="evidence" value="ECO:0007669"/>
    <property type="project" value="UniProtKB-KW"/>
</dbReference>
<feature type="transmembrane region" description="Helical" evidence="1">
    <location>
        <begin position="35"/>
        <end position="54"/>
    </location>
</feature>
<keyword evidence="1" id="KW-0812">Transmembrane</keyword>
<comment type="caution">
    <text evidence="3">The sequence shown here is derived from an EMBL/GenBank/DDBJ whole genome shotgun (WGS) entry which is preliminary data.</text>
</comment>
<feature type="domain" description="Prepilin type IV endopeptidase peptidase" evidence="2">
    <location>
        <begin position="15"/>
        <end position="122"/>
    </location>
</feature>
<gene>
    <name evidence="3" type="ORF">Q9291_00830</name>
</gene>
<evidence type="ECO:0000259" key="2">
    <source>
        <dbReference type="Pfam" id="PF01478"/>
    </source>
</evidence>
<keyword evidence="1" id="KW-1133">Transmembrane helix</keyword>
<dbReference type="InterPro" id="IPR000045">
    <property type="entry name" value="Prepilin_IV_endopep_pep"/>
</dbReference>
<dbReference type="RefSeq" id="WP_306388085.1">
    <property type="nucleotide sequence ID" value="NZ_JAVCAP010000001.1"/>
</dbReference>
<keyword evidence="3" id="KW-0378">Hydrolase</keyword>
<dbReference type="EMBL" id="JAVCAP010000001">
    <property type="protein sequence ID" value="MDP8566379.1"/>
    <property type="molecule type" value="Genomic_DNA"/>
</dbReference>
<feature type="transmembrane region" description="Helical" evidence="1">
    <location>
        <begin position="6"/>
        <end position="23"/>
    </location>
</feature>
<dbReference type="Pfam" id="PF01478">
    <property type="entry name" value="Peptidase_A24"/>
    <property type="match status" value="1"/>
</dbReference>
<keyword evidence="4" id="KW-1185">Reference proteome</keyword>
<evidence type="ECO:0000313" key="4">
    <source>
        <dbReference type="Proteomes" id="UP001225906"/>
    </source>
</evidence>
<evidence type="ECO:0000313" key="3">
    <source>
        <dbReference type="EMBL" id="MDP8566379.1"/>
    </source>
</evidence>
<dbReference type="EC" id="3.4.23.-" evidence="3"/>
<keyword evidence="1" id="KW-0472">Membrane</keyword>
<reference evidence="4" key="1">
    <citation type="journal article" date="2019" name="Int. J. Syst. Evol. Microbiol.">
        <title>The Global Catalogue of Microorganisms (GCM) 10K type strain sequencing project: providing services to taxonomists for standard genome sequencing and annotation.</title>
        <authorList>
            <consortium name="The Broad Institute Genomics Platform"/>
            <consortium name="The Broad Institute Genome Sequencing Center for Infectious Disease"/>
            <person name="Wu L."/>
            <person name="Ma J."/>
        </authorList>
    </citation>
    <scope>NUCLEOTIDE SEQUENCE [LARGE SCALE GENOMIC DNA]</scope>
    <source>
        <strain evidence="4">VKM B-3159</strain>
    </source>
</reference>
<accession>A0ABT9JPF7</accession>
<feature type="transmembrane region" description="Helical" evidence="1">
    <location>
        <begin position="60"/>
        <end position="81"/>
    </location>
</feature>
<protein>
    <submittedName>
        <fullName evidence="3">A24 family peptidase</fullName>
        <ecNumber evidence="3">3.4.23.-</ecNumber>
    </submittedName>
</protein>